<dbReference type="PROSITE" id="PS51257">
    <property type="entry name" value="PROKAR_LIPOPROTEIN"/>
    <property type="match status" value="1"/>
</dbReference>
<feature type="transmembrane region" description="Helical" evidence="1">
    <location>
        <begin position="184"/>
        <end position="206"/>
    </location>
</feature>
<dbReference type="RefSeq" id="WP_156683116.1">
    <property type="nucleotide sequence ID" value="NZ_CABWIB010000001.1"/>
</dbReference>
<evidence type="ECO:0000313" key="3">
    <source>
        <dbReference type="EMBL" id="VWL85093.1"/>
    </source>
</evidence>
<protein>
    <recommendedName>
        <fullName evidence="5">Lipoprotein</fullName>
    </recommendedName>
</protein>
<feature type="chain" id="PRO_5026227809" description="Lipoprotein" evidence="2">
    <location>
        <begin position="24"/>
        <end position="240"/>
    </location>
</feature>
<accession>A0A6I8MD63</accession>
<sequence length="240" mass="27806">MRYTKRILSILFTLIFAISCVNSNVQLDFVEPNKGTSNIEFKISKEIISKEKFDNTVKNAISLLKSQNIEASYKYNGIVKDNLLNETYEAHSYGIDLKFNSIEELKKAFSIFDDTIEVNVNRMNESNVYEIEILNSEFVEYSIKVNGQILTINDKTANEKTNEVVFKDHQKRYSLTYEYAKTSIFMIILIVLLVLAIILFALFAIFNRKYNLVDKVKGLKKEKTNDDKEIESEEDIIITD</sequence>
<keyword evidence="1" id="KW-0472">Membrane</keyword>
<keyword evidence="1" id="KW-0812">Transmembrane</keyword>
<evidence type="ECO:0000313" key="4">
    <source>
        <dbReference type="Proteomes" id="UP000419017"/>
    </source>
</evidence>
<dbReference type="AlphaFoldDB" id="A0A6I8MD63"/>
<keyword evidence="2" id="KW-0732">Signal</keyword>
<feature type="signal peptide" evidence="2">
    <location>
        <begin position="1"/>
        <end position="23"/>
    </location>
</feature>
<organism evidence="3 4">
    <name type="scientific">Oceanivirga miroungae</name>
    <dbReference type="NCBI Taxonomy" id="1130046"/>
    <lineage>
        <taxon>Bacteria</taxon>
        <taxon>Fusobacteriati</taxon>
        <taxon>Fusobacteriota</taxon>
        <taxon>Fusobacteriia</taxon>
        <taxon>Fusobacteriales</taxon>
        <taxon>Leptotrichiaceae</taxon>
        <taxon>Oceanivirga</taxon>
    </lineage>
</organism>
<dbReference type="EMBL" id="CABWIB010000001">
    <property type="protein sequence ID" value="VWL85093.1"/>
    <property type="molecule type" value="Genomic_DNA"/>
</dbReference>
<reference evidence="3 4" key="1">
    <citation type="submission" date="2019-10" db="EMBL/GenBank/DDBJ databases">
        <authorList>
            <person name="Blom J."/>
        </authorList>
    </citation>
    <scope>NUCLEOTIDE SEQUENCE [LARGE SCALE GENOMIC DNA]</scope>
    <source>
        <strain evidence="3 4">ES3154-GLU</strain>
    </source>
</reference>
<evidence type="ECO:0008006" key="5">
    <source>
        <dbReference type="Google" id="ProtNLM"/>
    </source>
</evidence>
<evidence type="ECO:0000256" key="2">
    <source>
        <dbReference type="SAM" id="SignalP"/>
    </source>
</evidence>
<evidence type="ECO:0000256" key="1">
    <source>
        <dbReference type="SAM" id="Phobius"/>
    </source>
</evidence>
<name>A0A6I8MD63_9FUSO</name>
<dbReference type="Proteomes" id="UP000419017">
    <property type="component" value="Unassembled WGS sequence"/>
</dbReference>
<gene>
    <name evidence="3" type="ORF">OMES3154_00375</name>
</gene>
<keyword evidence="1" id="KW-1133">Transmembrane helix</keyword>
<keyword evidence="4" id="KW-1185">Reference proteome</keyword>
<proteinExistence type="predicted"/>